<dbReference type="AlphaFoldDB" id="A0A5J4TDF1"/>
<protein>
    <submittedName>
        <fullName evidence="2">Uncharacterized protein</fullName>
    </submittedName>
</protein>
<comment type="caution">
    <text evidence="2">The sequence shown here is derived from an EMBL/GenBank/DDBJ whole genome shotgun (WGS) entry which is preliminary data.</text>
</comment>
<gene>
    <name evidence="2" type="ORF">EZS28_048812</name>
</gene>
<dbReference type="Proteomes" id="UP000324800">
    <property type="component" value="Unassembled WGS sequence"/>
</dbReference>
<dbReference type="EMBL" id="SNRW01034257">
    <property type="protein sequence ID" value="KAA6355661.1"/>
    <property type="molecule type" value="Genomic_DNA"/>
</dbReference>
<evidence type="ECO:0000313" key="2">
    <source>
        <dbReference type="EMBL" id="KAA6355661.1"/>
    </source>
</evidence>
<accession>A0A5J4TDF1</accession>
<feature type="compositionally biased region" description="Low complexity" evidence="1">
    <location>
        <begin position="44"/>
        <end position="55"/>
    </location>
</feature>
<evidence type="ECO:0000256" key="1">
    <source>
        <dbReference type="SAM" id="MobiDB-lite"/>
    </source>
</evidence>
<reference evidence="2 3" key="1">
    <citation type="submission" date="2019-03" db="EMBL/GenBank/DDBJ databases">
        <title>Single cell metagenomics reveals metabolic interactions within the superorganism composed of flagellate Streblomastix strix and complex community of Bacteroidetes bacteria on its surface.</title>
        <authorList>
            <person name="Treitli S.C."/>
            <person name="Kolisko M."/>
            <person name="Husnik F."/>
            <person name="Keeling P."/>
            <person name="Hampl V."/>
        </authorList>
    </citation>
    <scope>NUCLEOTIDE SEQUENCE [LARGE SCALE GENOMIC DNA]</scope>
    <source>
        <strain evidence="2">ST1C</strain>
    </source>
</reference>
<evidence type="ECO:0000313" key="3">
    <source>
        <dbReference type="Proteomes" id="UP000324800"/>
    </source>
</evidence>
<feature type="non-terminal residue" evidence="2">
    <location>
        <position position="71"/>
    </location>
</feature>
<sequence length="71" mass="8101">MEYCTKENNYIANRFSKKFQSKEAKNNIKEEEGNIINTQNQIQSSSFPSPTSSPSQMTLYPQDPKKSISPP</sequence>
<name>A0A5J4TDF1_9EUKA</name>
<proteinExistence type="predicted"/>
<organism evidence="2 3">
    <name type="scientific">Streblomastix strix</name>
    <dbReference type="NCBI Taxonomy" id="222440"/>
    <lineage>
        <taxon>Eukaryota</taxon>
        <taxon>Metamonada</taxon>
        <taxon>Preaxostyla</taxon>
        <taxon>Oxymonadida</taxon>
        <taxon>Streblomastigidae</taxon>
        <taxon>Streblomastix</taxon>
    </lineage>
</organism>
<feature type="region of interest" description="Disordered" evidence="1">
    <location>
        <begin position="32"/>
        <end position="71"/>
    </location>
</feature>